<dbReference type="Proteomes" id="UP000011115">
    <property type="component" value="Unassembled WGS sequence"/>
</dbReference>
<keyword evidence="3" id="KW-1185">Reference proteome</keyword>
<dbReference type="EnsemblPlants" id="PGSC0003DMT400094320">
    <property type="protein sequence ID" value="PGSC0003DMT400094320"/>
    <property type="gene ID" value="PGSC0003DMG400043891"/>
</dbReference>
<evidence type="ECO:0000313" key="2">
    <source>
        <dbReference type="EnsemblPlants" id="PGSC0003DMT400094320"/>
    </source>
</evidence>
<dbReference type="AlphaFoldDB" id="M1DTW2"/>
<protein>
    <submittedName>
        <fullName evidence="2">Uncharacterized protein</fullName>
    </submittedName>
</protein>
<dbReference type="PaxDb" id="4113-PGSC0003DMT400094320"/>
<sequence length="166" mass="18183">MHSNFRWESPCSLNVVGDSPKGPSHSRHASFLGNFEANPFGEADLSRQSDSIWLRPKVLVKDMSPRKRAKGIKINDDADASWAKVAKLLTTSGKGKGKGKDLAPTSLEASSDSDGIYATHLTTSESEGKQKEYQAATSDPKDKLLATQRAELRSKRMNDPSRIRTP</sequence>
<evidence type="ECO:0000256" key="1">
    <source>
        <dbReference type="SAM" id="MobiDB-lite"/>
    </source>
</evidence>
<name>M1DTW2_SOLTU</name>
<accession>M1DTW2</accession>
<feature type="compositionally biased region" description="Basic and acidic residues" evidence="1">
    <location>
        <begin position="139"/>
        <end position="166"/>
    </location>
</feature>
<dbReference type="InParanoid" id="M1DTW2"/>
<feature type="region of interest" description="Disordered" evidence="1">
    <location>
        <begin position="92"/>
        <end position="166"/>
    </location>
</feature>
<proteinExistence type="predicted"/>
<dbReference type="HOGENOM" id="CLU_029307_5_3_1"/>
<reference evidence="3" key="1">
    <citation type="journal article" date="2011" name="Nature">
        <title>Genome sequence and analysis of the tuber crop potato.</title>
        <authorList>
            <consortium name="The Potato Genome Sequencing Consortium"/>
        </authorList>
    </citation>
    <scope>NUCLEOTIDE SEQUENCE [LARGE SCALE GENOMIC DNA]</scope>
    <source>
        <strain evidence="3">cv. DM1-3 516 R44</strain>
    </source>
</reference>
<organism evidence="2 3">
    <name type="scientific">Solanum tuberosum</name>
    <name type="common">Potato</name>
    <dbReference type="NCBI Taxonomy" id="4113"/>
    <lineage>
        <taxon>Eukaryota</taxon>
        <taxon>Viridiplantae</taxon>
        <taxon>Streptophyta</taxon>
        <taxon>Embryophyta</taxon>
        <taxon>Tracheophyta</taxon>
        <taxon>Spermatophyta</taxon>
        <taxon>Magnoliopsida</taxon>
        <taxon>eudicotyledons</taxon>
        <taxon>Gunneridae</taxon>
        <taxon>Pentapetalae</taxon>
        <taxon>asterids</taxon>
        <taxon>lamiids</taxon>
        <taxon>Solanales</taxon>
        <taxon>Solanaceae</taxon>
        <taxon>Solanoideae</taxon>
        <taxon>Solaneae</taxon>
        <taxon>Solanum</taxon>
    </lineage>
</organism>
<evidence type="ECO:0000313" key="3">
    <source>
        <dbReference type="Proteomes" id="UP000011115"/>
    </source>
</evidence>
<reference evidence="2" key="2">
    <citation type="submission" date="2015-06" db="UniProtKB">
        <authorList>
            <consortium name="EnsemblPlants"/>
        </authorList>
    </citation>
    <scope>IDENTIFICATION</scope>
    <source>
        <strain evidence="2">DM1-3 516 R44</strain>
    </source>
</reference>
<feature type="region of interest" description="Disordered" evidence="1">
    <location>
        <begin position="1"/>
        <end position="27"/>
    </location>
</feature>
<dbReference type="Gramene" id="PGSC0003DMT400094320">
    <property type="protein sequence ID" value="PGSC0003DMT400094320"/>
    <property type="gene ID" value="PGSC0003DMG400043891"/>
</dbReference>